<keyword evidence="1" id="KW-0472">Membrane</keyword>
<evidence type="ECO:0000259" key="2">
    <source>
        <dbReference type="Pfam" id="PF01757"/>
    </source>
</evidence>
<dbReference type="Pfam" id="PF01757">
    <property type="entry name" value="Acyl_transf_3"/>
    <property type="match status" value="1"/>
</dbReference>
<dbReference type="PANTHER" id="PTHR23028">
    <property type="entry name" value="ACETYLTRANSFERASE"/>
    <property type="match status" value="1"/>
</dbReference>
<keyword evidence="1" id="KW-1133">Transmembrane helix</keyword>
<feature type="transmembrane region" description="Helical" evidence="1">
    <location>
        <begin position="175"/>
        <end position="191"/>
    </location>
</feature>
<dbReference type="RefSeq" id="WP_130432128.1">
    <property type="nucleotide sequence ID" value="NZ_SGXF01000001.1"/>
</dbReference>
<dbReference type="InterPro" id="IPR002656">
    <property type="entry name" value="Acyl_transf_3_dom"/>
</dbReference>
<feature type="transmembrane region" description="Helical" evidence="1">
    <location>
        <begin position="153"/>
        <end position="169"/>
    </location>
</feature>
<gene>
    <name evidence="3" type="ORF">EV209_0175</name>
</gene>
<dbReference type="GO" id="GO:0016020">
    <property type="term" value="C:membrane"/>
    <property type="evidence" value="ECO:0007669"/>
    <property type="project" value="TreeGrafter"/>
</dbReference>
<organism evidence="3 4">
    <name type="scientific">Cuneatibacter caecimuris</name>
    <dbReference type="NCBI Taxonomy" id="1796618"/>
    <lineage>
        <taxon>Bacteria</taxon>
        <taxon>Bacillati</taxon>
        <taxon>Bacillota</taxon>
        <taxon>Clostridia</taxon>
        <taxon>Lachnospirales</taxon>
        <taxon>Lachnospiraceae</taxon>
        <taxon>Cuneatibacter</taxon>
    </lineage>
</organism>
<feature type="domain" description="Acyltransferase 3" evidence="2">
    <location>
        <begin position="5"/>
        <end position="313"/>
    </location>
</feature>
<protein>
    <submittedName>
        <fullName evidence="3">Peptidoglycan/LPS O-acetylase OafA/YrhL</fullName>
    </submittedName>
</protein>
<dbReference type="AlphaFoldDB" id="A0A4Q7PS18"/>
<feature type="transmembrane region" description="Helical" evidence="1">
    <location>
        <begin position="121"/>
        <end position="141"/>
    </location>
</feature>
<evidence type="ECO:0000256" key="1">
    <source>
        <dbReference type="SAM" id="Phobius"/>
    </source>
</evidence>
<feature type="transmembrane region" description="Helical" evidence="1">
    <location>
        <begin position="73"/>
        <end position="93"/>
    </location>
</feature>
<comment type="caution">
    <text evidence="3">The sequence shown here is derived from an EMBL/GenBank/DDBJ whole genome shotgun (WGS) entry which is preliminary data.</text>
</comment>
<name>A0A4Q7PS18_9FIRM</name>
<feature type="transmembrane region" description="Helical" evidence="1">
    <location>
        <begin position="232"/>
        <end position="255"/>
    </location>
</feature>
<sequence>MEKDVGLDYIRIIAMFLIFTCHFFQIIGFYSAAFWLNNGVQIFLVLSAYLMSRKTFSSVSSAMEFYKKRLLRIMLPMWIYLLFIVLALFAIRYPVSFKAVAVYLIGGAGFSTEGVLGLGHFWYISVLLICYLLVPILDWLLKKTVELFLIKKAIFILILCFTLLSFFLIVGYPAYGINISLFCIAYVFFRYTDEKVDWYNGAIKKLWLPTSILIAMRILLEKINISEMSIYGLYDAVFVNLSRCLLGMLVFSLLYKGLKKMGERHIINFLSDLSYEVYLTHQFILLAVYKYIPGVSSGGGYLLMILVSLILILINSAAVKWLSDNLMKMVYNVQLRRNKDR</sequence>
<evidence type="ECO:0000313" key="3">
    <source>
        <dbReference type="EMBL" id="RZT02070.1"/>
    </source>
</evidence>
<dbReference type="GO" id="GO:0016747">
    <property type="term" value="F:acyltransferase activity, transferring groups other than amino-acyl groups"/>
    <property type="evidence" value="ECO:0007669"/>
    <property type="project" value="InterPro"/>
</dbReference>
<dbReference type="OrthoDB" id="2053551at2"/>
<accession>A0A4Q7PS18</accession>
<proteinExistence type="predicted"/>
<dbReference type="PANTHER" id="PTHR23028:SF53">
    <property type="entry name" value="ACYL_TRANSF_3 DOMAIN-CONTAINING PROTEIN"/>
    <property type="match status" value="1"/>
</dbReference>
<dbReference type="InterPro" id="IPR050879">
    <property type="entry name" value="Acyltransferase_3"/>
</dbReference>
<feature type="transmembrane region" description="Helical" evidence="1">
    <location>
        <begin position="275"/>
        <end position="292"/>
    </location>
</feature>
<keyword evidence="1" id="KW-0812">Transmembrane</keyword>
<dbReference type="Proteomes" id="UP000292927">
    <property type="component" value="Unassembled WGS sequence"/>
</dbReference>
<keyword evidence="4" id="KW-1185">Reference proteome</keyword>
<feature type="transmembrane region" description="Helical" evidence="1">
    <location>
        <begin position="298"/>
        <end position="319"/>
    </location>
</feature>
<dbReference type="GO" id="GO:0000271">
    <property type="term" value="P:polysaccharide biosynthetic process"/>
    <property type="evidence" value="ECO:0007669"/>
    <property type="project" value="TreeGrafter"/>
</dbReference>
<feature type="transmembrane region" description="Helical" evidence="1">
    <location>
        <begin position="9"/>
        <end position="27"/>
    </location>
</feature>
<feature type="transmembrane region" description="Helical" evidence="1">
    <location>
        <begin position="33"/>
        <end position="52"/>
    </location>
</feature>
<dbReference type="EMBL" id="SGXF01000001">
    <property type="protein sequence ID" value="RZT02070.1"/>
    <property type="molecule type" value="Genomic_DNA"/>
</dbReference>
<evidence type="ECO:0000313" key="4">
    <source>
        <dbReference type="Proteomes" id="UP000292927"/>
    </source>
</evidence>
<reference evidence="3 4" key="1">
    <citation type="submission" date="2019-02" db="EMBL/GenBank/DDBJ databases">
        <title>Genomic Encyclopedia of Type Strains, Phase IV (KMG-IV): sequencing the most valuable type-strain genomes for metagenomic binning, comparative biology and taxonomic classification.</title>
        <authorList>
            <person name="Goeker M."/>
        </authorList>
    </citation>
    <scope>NUCLEOTIDE SEQUENCE [LARGE SCALE GENOMIC DNA]</scope>
    <source>
        <strain evidence="3 4">DSM 29486</strain>
    </source>
</reference>
<feature type="transmembrane region" description="Helical" evidence="1">
    <location>
        <begin position="203"/>
        <end position="220"/>
    </location>
</feature>